<dbReference type="Gene3D" id="3.10.20.90">
    <property type="entry name" value="Phosphatidylinositol 3-kinase Catalytic Subunit, Chain A, domain 1"/>
    <property type="match status" value="1"/>
</dbReference>
<dbReference type="Gene3D" id="2.30.30.1040">
    <property type="match status" value="1"/>
</dbReference>
<comment type="similarity">
    <text evidence="3 9">Belongs to the ARF family.</text>
</comment>
<keyword evidence="8 9" id="KW-0927">Auxin signaling pathway</keyword>
<dbReference type="Pfam" id="PF06507">
    <property type="entry name" value="ARF_AD"/>
    <property type="match status" value="1"/>
</dbReference>
<evidence type="ECO:0000259" key="11">
    <source>
        <dbReference type="PROSITE" id="PS50863"/>
    </source>
</evidence>
<evidence type="ECO:0000256" key="10">
    <source>
        <dbReference type="SAM" id="MobiDB-lite"/>
    </source>
</evidence>
<name>A0A2I0AMT8_9ASPA</name>
<evidence type="ECO:0000256" key="6">
    <source>
        <dbReference type="ARBA" id="ARBA00023163"/>
    </source>
</evidence>
<evidence type="ECO:0000259" key="12">
    <source>
        <dbReference type="PROSITE" id="PS51745"/>
    </source>
</evidence>
<keyword evidence="14" id="KW-1185">Reference proteome</keyword>
<keyword evidence="4 9" id="KW-0805">Transcription regulation</keyword>
<dbReference type="InterPro" id="IPR010525">
    <property type="entry name" value="ARF_dom"/>
</dbReference>
<reference evidence="13 14" key="1">
    <citation type="journal article" date="2017" name="Nature">
        <title>The Apostasia genome and the evolution of orchids.</title>
        <authorList>
            <person name="Zhang G.Q."/>
            <person name="Liu K.W."/>
            <person name="Li Z."/>
            <person name="Lohaus R."/>
            <person name="Hsiao Y.Y."/>
            <person name="Niu S.C."/>
            <person name="Wang J.Y."/>
            <person name="Lin Y.C."/>
            <person name="Xu Q."/>
            <person name="Chen L.J."/>
            <person name="Yoshida K."/>
            <person name="Fujiwara S."/>
            <person name="Wang Z.W."/>
            <person name="Zhang Y.Q."/>
            <person name="Mitsuda N."/>
            <person name="Wang M."/>
            <person name="Liu G.H."/>
            <person name="Pecoraro L."/>
            <person name="Huang H.X."/>
            <person name="Xiao X.J."/>
            <person name="Lin M."/>
            <person name="Wu X.Y."/>
            <person name="Wu W.L."/>
            <person name="Chen Y.Y."/>
            <person name="Chang S.B."/>
            <person name="Sakamoto S."/>
            <person name="Ohme-Takagi M."/>
            <person name="Yagi M."/>
            <person name="Zeng S.J."/>
            <person name="Shen C.Y."/>
            <person name="Yeh C.M."/>
            <person name="Luo Y.B."/>
            <person name="Tsai W.C."/>
            <person name="Van de Peer Y."/>
            <person name="Liu Z.J."/>
        </authorList>
    </citation>
    <scope>NUCLEOTIDE SEQUENCE [LARGE SCALE GENOMIC DNA]</scope>
    <source>
        <strain evidence="14">cv. Shenzhen</strain>
        <tissue evidence="13">Stem</tissue>
    </source>
</reference>
<evidence type="ECO:0000256" key="9">
    <source>
        <dbReference type="RuleBase" id="RU004561"/>
    </source>
</evidence>
<dbReference type="PROSITE" id="PS51745">
    <property type="entry name" value="PB1"/>
    <property type="match status" value="1"/>
</dbReference>
<evidence type="ECO:0000313" key="13">
    <source>
        <dbReference type="EMBL" id="PKA56880.1"/>
    </source>
</evidence>
<keyword evidence="7 9" id="KW-0539">Nucleus</keyword>
<feature type="domain" description="TF-B3" evidence="11">
    <location>
        <begin position="1"/>
        <end position="72"/>
    </location>
</feature>
<dbReference type="InterPro" id="IPR003340">
    <property type="entry name" value="B3_DNA-bd"/>
</dbReference>
<evidence type="ECO:0000256" key="5">
    <source>
        <dbReference type="ARBA" id="ARBA00023125"/>
    </source>
</evidence>
<dbReference type="PANTHER" id="PTHR31384:SF79">
    <property type="entry name" value="AUXIN RESPONSE FACTOR 2"/>
    <property type="match status" value="1"/>
</dbReference>
<evidence type="ECO:0000313" key="14">
    <source>
        <dbReference type="Proteomes" id="UP000236161"/>
    </source>
</evidence>
<dbReference type="PANTHER" id="PTHR31384">
    <property type="entry name" value="AUXIN RESPONSE FACTOR 4-RELATED"/>
    <property type="match status" value="1"/>
</dbReference>
<comment type="subcellular location">
    <subcellularLocation>
        <location evidence="2 9">Nucleus</location>
    </subcellularLocation>
</comment>
<dbReference type="CDD" id="cd10017">
    <property type="entry name" value="B3_DNA"/>
    <property type="match status" value="1"/>
</dbReference>
<organism evidence="13 14">
    <name type="scientific">Apostasia shenzhenica</name>
    <dbReference type="NCBI Taxonomy" id="1088818"/>
    <lineage>
        <taxon>Eukaryota</taxon>
        <taxon>Viridiplantae</taxon>
        <taxon>Streptophyta</taxon>
        <taxon>Embryophyta</taxon>
        <taxon>Tracheophyta</taxon>
        <taxon>Spermatophyta</taxon>
        <taxon>Magnoliopsida</taxon>
        <taxon>Liliopsida</taxon>
        <taxon>Asparagales</taxon>
        <taxon>Orchidaceae</taxon>
        <taxon>Apostasioideae</taxon>
        <taxon>Apostasia</taxon>
    </lineage>
</organism>
<dbReference type="GO" id="GO:0003677">
    <property type="term" value="F:DNA binding"/>
    <property type="evidence" value="ECO:0007669"/>
    <property type="project" value="UniProtKB-KW"/>
</dbReference>
<evidence type="ECO:0000256" key="7">
    <source>
        <dbReference type="ARBA" id="ARBA00023242"/>
    </source>
</evidence>
<dbReference type="PROSITE" id="PS50863">
    <property type="entry name" value="B3"/>
    <property type="match status" value="1"/>
</dbReference>
<feature type="region of interest" description="Disordered" evidence="10">
    <location>
        <begin position="197"/>
        <end position="224"/>
    </location>
</feature>
<evidence type="ECO:0000256" key="4">
    <source>
        <dbReference type="ARBA" id="ARBA00023015"/>
    </source>
</evidence>
<evidence type="ECO:0000256" key="8">
    <source>
        <dbReference type="ARBA" id="ARBA00023294"/>
    </source>
</evidence>
<dbReference type="Pfam" id="PF02309">
    <property type="entry name" value="AUX_IAA"/>
    <property type="match status" value="1"/>
</dbReference>
<dbReference type="EMBL" id="KZ451969">
    <property type="protein sequence ID" value="PKA56880.1"/>
    <property type="molecule type" value="Genomic_DNA"/>
</dbReference>
<dbReference type="OrthoDB" id="1912783at2759"/>
<dbReference type="SMART" id="SM01019">
    <property type="entry name" value="B3"/>
    <property type="match status" value="1"/>
</dbReference>
<dbReference type="Pfam" id="PF02362">
    <property type="entry name" value="B3"/>
    <property type="match status" value="1"/>
</dbReference>
<protein>
    <recommendedName>
        <fullName evidence="9">Auxin response factor</fullName>
    </recommendedName>
</protein>
<evidence type="ECO:0000256" key="1">
    <source>
        <dbReference type="ARBA" id="ARBA00003182"/>
    </source>
</evidence>
<dbReference type="GO" id="GO:0005634">
    <property type="term" value="C:nucleus"/>
    <property type="evidence" value="ECO:0007669"/>
    <property type="project" value="UniProtKB-SubCell"/>
</dbReference>
<gene>
    <name evidence="13" type="primary">ARF24</name>
    <name evidence="13" type="ORF">AXF42_Ash002183</name>
</gene>
<evidence type="ECO:0000256" key="3">
    <source>
        <dbReference type="ARBA" id="ARBA00007853"/>
    </source>
</evidence>
<keyword evidence="5 9" id="KW-0238">DNA-binding</keyword>
<dbReference type="InterPro" id="IPR015300">
    <property type="entry name" value="DNA-bd_pseudobarrel_sf"/>
</dbReference>
<dbReference type="GO" id="GO:0006355">
    <property type="term" value="P:regulation of DNA-templated transcription"/>
    <property type="evidence" value="ECO:0007669"/>
    <property type="project" value="InterPro"/>
</dbReference>
<feature type="domain" description="PB1" evidence="12">
    <location>
        <begin position="535"/>
        <end position="619"/>
    </location>
</feature>
<proteinExistence type="inferred from homology"/>
<dbReference type="AlphaFoldDB" id="A0A2I0AMT8"/>
<dbReference type="FunFam" id="2.30.30.1040:FF:000001">
    <property type="entry name" value="Auxin response factor"/>
    <property type="match status" value="1"/>
</dbReference>
<dbReference type="InterPro" id="IPR033389">
    <property type="entry name" value="AUX/IAA_dom"/>
</dbReference>
<dbReference type="STRING" id="1088818.A0A2I0AMT8"/>
<dbReference type="GO" id="GO:0009734">
    <property type="term" value="P:auxin-activated signaling pathway"/>
    <property type="evidence" value="ECO:0007669"/>
    <property type="project" value="UniProtKB-KW"/>
</dbReference>
<dbReference type="SUPFAM" id="SSF54277">
    <property type="entry name" value="CAD &amp; PB1 domains"/>
    <property type="match status" value="1"/>
</dbReference>
<evidence type="ECO:0000256" key="2">
    <source>
        <dbReference type="ARBA" id="ARBA00004123"/>
    </source>
</evidence>
<sequence length="642" mass="71609">MDRQPPTQELVAKDLHGVDWRFRHIFRGQPRRHLLQSGWSVFVSAKRLVAGDAFIFLRGENDELRVGVRRAMRQLPNVPPSVISSHSMHLGVLATAWHAVNTGTMFTVYYKPRTSPSEFIVPYDKYMESIKSNYSTGIRFKMRFEGEEAPEQRFAGTVVGVGDVDTNRWAGSSWRCLKVRWDETSSISRPERVSPWQIEPAMTPPPPNSLLVARSKRPRTNTNTVSVETSVLTNEVTSKVHINASQGISRVLHGQESINFRTNCADVIEAEQAQKSSMRSSSHNEIGSFGSVHRLDSEGQSLGVRHGSSYGDLLFRTLGASQALGSSLLDQKIDSKNLLRSNFQDPVTKQCATSGTWSLINQSSASNLELNLMPTHLGKPSNPELQTYGGSSSSIRHEFEQPTPNWFMHLLPTYKMENQTQTRALTPQSCKSGDIEMVKHKETGNCKLFGVQLNSSPLISELPLPQAIASHDLEVHCQPTASLQLSQNREDCHIDFAKNLKPMDTASADTVKERDVICSWASKEIHGKPLGSTTRSCTKVHRQGSALGRSVDLSKLSNYEDLVAELDCMFDFKGELLSPTKHWLVVYTDDEGDMMLVGDDPWGEFCNMVRKINIYTREEVQKMNPNSLNSSATESLAPSEDG</sequence>
<dbReference type="Proteomes" id="UP000236161">
    <property type="component" value="Unassembled WGS sequence"/>
</dbReference>
<dbReference type="Gene3D" id="2.40.330.10">
    <property type="entry name" value="DNA-binding pseudobarrel domain"/>
    <property type="match status" value="1"/>
</dbReference>
<comment type="function">
    <text evidence="1 9">Auxin response factors (ARFs) are transcriptional factors that bind specifically to the DNA sequence 5'-TGTCTC-3' found in the auxin-responsive promoter elements (AuxREs).</text>
</comment>
<dbReference type="InterPro" id="IPR053793">
    <property type="entry name" value="PB1-like"/>
</dbReference>
<keyword evidence="6 9" id="KW-0804">Transcription</keyword>
<comment type="subunit">
    <text evidence="9">Homodimers and heterodimers.</text>
</comment>
<dbReference type="InterPro" id="IPR044835">
    <property type="entry name" value="ARF_plant"/>
</dbReference>
<dbReference type="FunFam" id="3.10.20.90:FF:000047">
    <property type="entry name" value="Auxin response factor"/>
    <property type="match status" value="1"/>
</dbReference>
<dbReference type="SUPFAM" id="SSF101936">
    <property type="entry name" value="DNA-binding pseudobarrel domain"/>
    <property type="match status" value="1"/>
</dbReference>
<accession>A0A2I0AMT8</accession>